<protein>
    <recommendedName>
        <fullName evidence="3">HTH cro/C1-type domain-containing protein</fullName>
    </recommendedName>
</protein>
<keyword evidence="2" id="KW-1185">Reference proteome</keyword>
<name>A0A433UGP8_ANAVA</name>
<evidence type="ECO:0000313" key="2">
    <source>
        <dbReference type="Proteomes" id="UP000276103"/>
    </source>
</evidence>
<evidence type="ECO:0008006" key="3">
    <source>
        <dbReference type="Google" id="ProtNLM"/>
    </source>
</evidence>
<reference evidence="1 2" key="1">
    <citation type="journal article" date="2019" name="Genome Biol. Evol.">
        <title>Day and night: Metabolic profiles and evolutionary relationships of six axenic non-marine cyanobacteria.</title>
        <authorList>
            <person name="Will S.E."/>
            <person name="Henke P."/>
            <person name="Boedeker C."/>
            <person name="Huang S."/>
            <person name="Brinkmann H."/>
            <person name="Rohde M."/>
            <person name="Jarek M."/>
            <person name="Friedl T."/>
            <person name="Seufert S."/>
            <person name="Schumacher M."/>
            <person name="Overmann J."/>
            <person name="Neumann-Schaal M."/>
            <person name="Petersen J."/>
        </authorList>
    </citation>
    <scope>NUCLEOTIDE SEQUENCE [LARGE SCALE GENOMIC DNA]</scope>
    <source>
        <strain evidence="1 2">SAG 1403-4b</strain>
    </source>
</reference>
<organism evidence="1 2">
    <name type="scientific">Trichormus variabilis SAG 1403-4b</name>
    <dbReference type="NCBI Taxonomy" id="447716"/>
    <lineage>
        <taxon>Bacteria</taxon>
        <taxon>Bacillati</taxon>
        <taxon>Cyanobacteriota</taxon>
        <taxon>Cyanophyceae</taxon>
        <taxon>Nostocales</taxon>
        <taxon>Nostocaceae</taxon>
        <taxon>Trichormus</taxon>
    </lineage>
</organism>
<dbReference type="Proteomes" id="UP000276103">
    <property type="component" value="Unassembled WGS sequence"/>
</dbReference>
<dbReference type="EMBL" id="RSCM01000022">
    <property type="protein sequence ID" value="RUS93005.1"/>
    <property type="molecule type" value="Genomic_DNA"/>
</dbReference>
<gene>
    <name evidence="1" type="ORF">DSM107003_47520</name>
</gene>
<dbReference type="AlphaFoldDB" id="A0A433UGP8"/>
<comment type="caution">
    <text evidence="1">The sequence shown here is derived from an EMBL/GenBank/DDBJ whole genome shotgun (WGS) entry which is preliminary data.</text>
</comment>
<accession>A0A433UGP8</accession>
<sequence length="115" mass="12656">MTMLEPKEILIEAIEQAISEGTTSAKISRASGVNNSVVSRLLNRERDDIRSGDFFKIVHSLPEHIKLLTFAKLGLPNLDLAEMAANSPPEEKARVLEAIAHSLPVKNREKQKAVA</sequence>
<evidence type="ECO:0000313" key="1">
    <source>
        <dbReference type="EMBL" id="RUS93005.1"/>
    </source>
</evidence>
<proteinExistence type="predicted"/>